<dbReference type="InterPro" id="IPR001087">
    <property type="entry name" value="GDSL"/>
</dbReference>
<keyword evidence="2" id="KW-0732">Signal</keyword>
<comment type="caution">
    <text evidence="3">The sequence shown here is derived from an EMBL/GenBank/DDBJ whole genome shotgun (WGS) entry which is preliminary data.</text>
</comment>
<dbReference type="PANTHER" id="PTHR45642:SF46">
    <property type="entry name" value="OS06G0636700 PROTEIN"/>
    <property type="match status" value="1"/>
</dbReference>
<gene>
    <name evidence="3" type="ORF">H6P81_008024</name>
</gene>
<dbReference type="Pfam" id="PF00657">
    <property type="entry name" value="Lipase_GDSL"/>
    <property type="match status" value="1"/>
</dbReference>
<evidence type="ECO:0000256" key="2">
    <source>
        <dbReference type="SAM" id="SignalP"/>
    </source>
</evidence>
<dbReference type="InterPro" id="IPR035669">
    <property type="entry name" value="SGNH_plant_lipase-like"/>
</dbReference>
<evidence type="ECO:0000256" key="1">
    <source>
        <dbReference type="ARBA" id="ARBA00008668"/>
    </source>
</evidence>
<dbReference type="EMBL" id="JAINDJ010000003">
    <property type="protein sequence ID" value="KAG9455120.1"/>
    <property type="molecule type" value="Genomic_DNA"/>
</dbReference>
<organism evidence="3 4">
    <name type="scientific">Aristolochia fimbriata</name>
    <name type="common">White veined hardy Dutchman's pipe vine</name>
    <dbReference type="NCBI Taxonomy" id="158543"/>
    <lineage>
        <taxon>Eukaryota</taxon>
        <taxon>Viridiplantae</taxon>
        <taxon>Streptophyta</taxon>
        <taxon>Embryophyta</taxon>
        <taxon>Tracheophyta</taxon>
        <taxon>Spermatophyta</taxon>
        <taxon>Magnoliopsida</taxon>
        <taxon>Magnoliidae</taxon>
        <taxon>Piperales</taxon>
        <taxon>Aristolochiaceae</taxon>
        <taxon>Aristolochia</taxon>
    </lineage>
</organism>
<dbReference type="GO" id="GO:0016788">
    <property type="term" value="F:hydrolase activity, acting on ester bonds"/>
    <property type="evidence" value="ECO:0007669"/>
    <property type="project" value="InterPro"/>
</dbReference>
<dbReference type="FunFam" id="3.40.50.1110:FF:000003">
    <property type="entry name" value="GDSL esterase/lipase APG"/>
    <property type="match status" value="1"/>
</dbReference>
<dbReference type="InterPro" id="IPR050592">
    <property type="entry name" value="GDSL_lipolytic_enzyme"/>
</dbReference>
<dbReference type="PANTHER" id="PTHR45642">
    <property type="entry name" value="GDSL ESTERASE/LIPASE EXL3"/>
    <property type="match status" value="1"/>
</dbReference>
<feature type="signal peptide" evidence="2">
    <location>
        <begin position="1"/>
        <end position="32"/>
    </location>
</feature>
<feature type="chain" id="PRO_5043529542" description="GDSL esterase/lipase" evidence="2">
    <location>
        <begin position="33"/>
        <end position="359"/>
    </location>
</feature>
<accession>A0AAV7F1V2</accession>
<evidence type="ECO:0008006" key="5">
    <source>
        <dbReference type="Google" id="ProtNLM"/>
    </source>
</evidence>
<dbReference type="InterPro" id="IPR036514">
    <property type="entry name" value="SGNH_hydro_sf"/>
</dbReference>
<comment type="similarity">
    <text evidence="1">Belongs to the 'GDSL' lipolytic enzyme family.</text>
</comment>
<sequence>MSHSSLAFAPPPSLLRLLLLAIFLLHAGQANAAAASKISAVIVFGDSSADTGNNNRIATLVKSDFPPYGRDFPGGGATGRFCNGRIAADFISESLGLKPLVPAYLDQHYSISDFATGVSFASAGTGLDNATAALPKVIPVWKEVEYFREYKQRLRRYMGKRKTNKVLEEALYLISIGTNDFVENYYLLPTRSAHLTVTQYQDFLLSILRDLVREVHRLGGRRFSMTSLPPMGCFPLERTANVLDAHGCNRDQNEAAEGYNAKLRAMVEELNSDLRGVEFVYADAYTKWTEMLRNPADYGFENSEAGCCATGEFELGYLCNKWSPYTCPDASKYVFWDAFHPTEKAYKILADYVLKTSSV</sequence>
<evidence type="ECO:0000313" key="3">
    <source>
        <dbReference type="EMBL" id="KAG9455120.1"/>
    </source>
</evidence>
<protein>
    <recommendedName>
        <fullName evidence="5">GDSL esterase/lipase</fullName>
    </recommendedName>
</protein>
<proteinExistence type="inferred from homology"/>
<dbReference type="Gene3D" id="3.40.50.1110">
    <property type="entry name" value="SGNH hydrolase"/>
    <property type="match status" value="1"/>
</dbReference>
<name>A0AAV7F1V2_ARIFI</name>
<dbReference type="SUPFAM" id="SSF52266">
    <property type="entry name" value="SGNH hydrolase"/>
    <property type="match status" value="1"/>
</dbReference>
<evidence type="ECO:0000313" key="4">
    <source>
        <dbReference type="Proteomes" id="UP000825729"/>
    </source>
</evidence>
<keyword evidence="4" id="KW-1185">Reference proteome</keyword>
<dbReference type="CDD" id="cd01837">
    <property type="entry name" value="SGNH_plant_lipase_like"/>
    <property type="match status" value="1"/>
</dbReference>
<reference evidence="3 4" key="1">
    <citation type="submission" date="2021-07" db="EMBL/GenBank/DDBJ databases">
        <title>The Aristolochia fimbriata genome: insights into angiosperm evolution, floral development and chemical biosynthesis.</title>
        <authorList>
            <person name="Jiao Y."/>
        </authorList>
    </citation>
    <scope>NUCLEOTIDE SEQUENCE [LARGE SCALE GENOMIC DNA]</scope>
    <source>
        <strain evidence="3">IBCAS-2021</strain>
        <tissue evidence="3">Leaf</tissue>
    </source>
</reference>
<dbReference type="Proteomes" id="UP000825729">
    <property type="component" value="Unassembled WGS sequence"/>
</dbReference>
<dbReference type="AlphaFoldDB" id="A0AAV7F1V2"/>